<evidence type="ECO:0000313" key="2">
    <source>
        <dbReference type="Proteomes" id="UP000694846"/>
    </source>
</evidence>
<dbReference type="OrthoDB" id="6063402at2759"/>
<dbReference type="AlphaFoldDB" id="A0A2S2R1C4"/>
<gene>
    <name evidence="1" type="primary">IAP3_1</name>
    <name evidence="3" type="synonym">LOC112681261</name>
    <name evidence="1" type="ORF">g.6785</name>
</gene>
<sequence>MACTPSTSNECMSDDFNRSLADLINLMERFTDYKLYKDRLKTFINVLTSRYIDGERMSRAGLYFIGPYNRVQCAYCLKRFVGWVVDNPDPDDFHKELSPNCEYYTNPECKLLMIKVRKL</sequence>
<reference evidence="3" key="2">
    <citation type="submission" date="2025-04" db="UniProtKB">
        <authorList>
            <consortium name="RefSeq"/>
        </authorList>
    </citation>
    <scope>IDENTIFICATION</scope>
    <source>
        <tissue evidence="3">Whole body</tissue>
    </source>
</reference>
<proteinExistence type="predicted"/>
<dbReference type="Pfam" id="PF00653">
    <property type="entry name" value="BIR"/>
    <property type="match status" value="1"/>
</dbReference>
<keyword evidence="2" id="KW-1185">Reference proteome</keyword>
<organism evidence="1">
    <name type="scientific">Sipha flava</name>
    <name type="common">yellow sugarcane aphid</name>
    <dbReference type="NCBI Taxonomy" id="143950"/>
    <lineage>
        <taxon>Eukaryota</taxon>
        <taxon>Metazoa</taxon>
        <taxon>Ecdysozoa</taxon>
        <taxon>Arthropoda</taxon>
        <taxon>Hexapoda</taxon>
        <taxon>Insecta</taxon>
        <taxon>Pterygota</taxon>
        <taxon>Neoptera</taxon>
        <taxon>Paraneoptera</taxon>
        <taxon>Hemiptera</taxon>
        <taxon>Sternorrhyncha</taxon>
        <taxon>Aphidomorpha</taxon>
        <taxon>Aphidoidea</taxon>
        <taxon>Aphididae</taxon>
        <taxon>Sipha</taxon>
    </lineage>
</organism>
<dbReference type="SUPFAM" id="SSF57924">
    <property type="entry name" value="Inhibitor of apoptosis (IAP) repeat"/>
    <property type="match status" value="1"/>
</dbReference>
<dbReference type="Proteomes" id="UP000694846">
    <property type="component" value="Unplaced"/>
</dbReference>
<dbReference type="PROSITE" id="PS50143">
    <property type="entry name" value="BIR_REPEAT_2"/>
    <property type="match status" value="1"/>
</dbReference>
<dbReference type="SMART" id="SM00238">
    <property type="entry name" value="BIR"/>
    <property type="match status" value="1"/>
</dbReference>
<name>A0A2S2R1C4_9HEMI</name>
<reference evidence="1" key="1">
    <citation type="submission" date="2018-04" db="EMBL/GenBank/DDBJ databases">
        <title>Transcriptome assembly of Sipha flava.</title>
        <authorList>
            <person name="Scully E.D."/>
            <person name="Geib S.M."/>
            <person name="Palmer N.A."/>
            <person name="Koch K."/>
            <person name="Bradshaw J."/>
            <person name="Heng-Moss T."/>
            <person name="Sarath G."/>
        </authorList>
    </citation>
    <scope>NUCLEOTIDE SEQUENCE</scope>
</reference>
<protein>
    <submittedName>
        <fullName evidence="1">E3 ubiquitin-protein ligase</fullName>
    </submittedName>
    <submittedName>
        <fullName evidence="3">Uncharacterized protein LOC112681261</fullName>
    </submittedName>
</protein>
<dbReference type="Gene3D" id="1.10.1170.10">
    <property type="entry name" value="Inhibitor Of Apoptosis Protein (2mihbC-IAP-1), Chain A"/>
    <property type="match status" value="1"/>
</dbReference>
<evidence type="ECO:0000313" key="3">
    <source>
        <dbReference type="RefSeq" id="XP_025407312.1"/>
    </source>
</evidence>
<dbReference type="RefSeq" id="XP_025407312.1">
    <property type="nucleotide sequence ID" value="XM_025551527.1"/>
</dbReference>
<accession>A0A2S2R1C4</accession>
<dbReference type="EMBL" id="GGMS01014583">
    <property type="protein sequence ID" value="MBY83786.1"/>
    <property type="molecule type" value="Transcribed_RNA"/>
</dbReference>
<dbReference type="InterPro" id="IPR001370">
    <property type="entry name" value="BIR_rpt"/>
</dbReference>
<evidence type="ECO:0000313" key="1">
    <source>
        <dbReference type="EMBL" id="MBY83786.1"/>
    </source>
</evidence>